<feature type="region of interest" description="Disordered" evidence="1">
    <location>
        <begin position="516"/>
        <end position="543"/>
    </location>
</feature>
<proteinExistence type="predicted"/>
<accession>A0A518G548</accession>
<dbReference type="AlphaFoldDB" id="A0A518G548"/>
<evidence type="ECO:0000313" key="3">
    <source>
        <dbReference type="EMBL" id="QDV23690.1"/>
    </source>
</evidence>
<name>A0A518G548_9BACT</name>
<evidence type="ECO:0000313" key="4">
    <source>
        <dbReference type="Proteomes" id="UP000318017"/>
    </source>
</evidence>
<dbReference type="SMART" id="SM00382">
    <property type="entry name" value="AAA"/>
    <property type="match status" value="1"/>
</dbReference>
<dbReference type="Gene3D" id="3.40.50.300">
    <property type="entry name" value="P-loop containing nucleotide triphosphate hydrolases"/>
    <property type="match status" value="1"/>
</dbReference>
<dbReference type="SUPFAM" id="SSF52540">
    <property type="entry name" value="P-loop containing nucleoside triphosphate hydrolases"/>
    <property type="match status" value="1"/>
</dbReference>
<dbReference type="EMBL" id="CP036298">
    <property type="protein sequence ID" value="QDV23690.1"/>
    <property type="molecule type" value="Genomic_DNA"/>
</dbReference>
<organism evidence="3 4">
    <name type="scientific">Aureliella helgolandensis</name>
    <dbReference type="NCBI Taxonomy" id="2527968"/>
    <lineage>
        <taxon>Bacteria</taxon>
        <taxon>Pseudomonadati</taxon>
        <taxon>Planctomycetota</taxon>
        <taxon>Planctomycetia</taxon>
        <taxon>Pirellulales</taxon>
        <taxon>Pirellulaceae</taxon>
        <taxon>Aureliella</taxon>
    </lineage>
</organism>
<dbReference type="InterPro" id="IPR003593">
    <property type="entry name" value="AAA+_ATPase"/>
</dbReference>
<dbReference type="InterPro" id="IPR027417">
    <property type="entry name" value="P-loop_NTPase"/>
</dbReference>
<keyword evidence="4" id="KW-1185">Reference proteome</keyword>
<reference evidence="3 4" key="1">
    <citation type="submission" date="2019-02" db="EMBL/GenBank/DDBJ databases">
        <title>Deep-cultivation of Planctomycetes and their phenomic and genomic characterization uncovers novel biology.</title>
        <authorList>
            <person name="Wiegand S."/>
            <person name="Jogler M."/>
            <person name="Boedeker C."/>
            <person name="Pinto D."/>
            <person name="Vollmers J."/>
            <person name="Rivas-Marin E."/>
            <person name="Kohn T."/>
            <person name="Peeters S.H."/>
            <person name="Heuer A."/>
            <person name="Rast P."/>
            <person name="Oberbeckmann S."/>
            <person name="Bunk B."/>
            <person name="Jeske O."/>
            <person name="Meyerdierks A."/>
            <person name="Storesund J.E."/>
            <person name="Kallscheuer N."/>
            <person name="Luecker S."/>
            <person name="Lage O.M."/>
            <person name="Pohl T."/>
            <person name="Merkel B.J."/>
            <person name="Hornburger P."/>
            <person name="Mueller R.-W."/>
            <person name="Bruemmer F."/>
            <person name="Labrenz M."/>
            <person name="Spormann A.M."/>
            <person name="Op den Camp H."/>
            <person name="Overmann J."/>
            <person name="Amann R."/>
            <person name="Jetten M.S.M."/>
            <person name="Mascher T."/>
            <person name="Medema M.H."/>
            <person name="Devos D.P."/>
            <person name="Kaster A.-K."/>
            <person name="Ovreas L."/>
            <person name="Rohde M."/>
            <person name="Galperin M.Y."/>
            <person name="Jogler C."/>
        </authorList>
    </citation>
    <scope>NUCLEOTIDE SEQUENCE [LARGE SCALE GENOMIC DNA]</scope>
    <source>
        <strain evidence="3 4">Q31a</strain>
    </source>
</reference>
<dbReference type="Proteomes" id="UP000318017">
    <property type="component" value="Chromosome"/>
</dbReference>
<sequence length="560" mass="62566">MTLCELLSLVDDLRASFPFCVGYASAASEFTCMRWESNALALLWLLSHDAEVKKRCDMSNTSSQFHSRDTASIPNAELPSVLHEDHYWPAEPVSLADAGLSQSFVESLICQILMASGTLSGRRIAESAGLPFGIIDENLAILRTRQIIAHARSAPLNDYYYSLTENGQQRAIRHQKSFTYTGPAPVPLSDYVLSVEAQANQYEPVERDRLLEAFTDISVDPSWLDFIGPAVNSNGGIFLYGPPGNGKTTLAKCLTVLRGESIWIPHAIIDDGMIIKIFDAAYHQPKQVENDSGLVNMQNFDRRWIRISRPTVVVGGELTLDNLEIRHDPRTNTCEAPLQLKSNCGSLLIDDFGRQRVAPEELLNRWIVPLESKQDFLTLPTGKKISVPFEQIVLFSTNLQPQDLVDEAFLRRVPFKIEIKDPRPEEFLALFQRACGAMGFPWRPDVVKQLITCFFQANKLPLRRCYPRDLLNQVRAYCVYRREPLDLRIDYLQHACRNYFGTLGGIPAATAAVAKQPPVARPETRENKSSAQATPVQAPAPSLPLPVPIEATQQVACMNA</sequence>
<gene>
    <name evidence="3" type="ORF">Q31a_19950</name>
</gene>
<dbReference type="KEGG" id="ahel:Q31a_19950"/>
<feature type="domain" description="AAA+ ATPase" evidence="2">
    <location>
        <begin position="233"/>
        <end position="423"/>
    </location>
</feature>
<evidence type="ECO:0000256" key="1">
    <source>
        <dbReference type="SAM" id="MobiDB-lite"/>
    </source>
</evidence>
<protein>
    <recommendedName>
        <fullName evidence="2">AAA+ ATPase domain-containing protein</fullName>
    </recommendedName>
</protein>
<evidence type="ECO:0000259" key="2">
    <source>
        <dbReference type="SMART" id="SM00382"/>
    </source>
</evidence>